<gene>
    <name evidence="3" type="ORF">GCM10011611_58380</name>
</gene>
<keyword evidence="4" id="KW-1185">Reference proteome</keyword>
<dbReference type="EMBL" id="BMJQ01000021">
    <property type="protein sequence ID" value="GGF44288.1"/>
    <property type="molecule type" value="Genomic_DNA"/>
</dbReference>
<sequence length="402" mass="43880">MSAVAARPALRLDGIIRPAAGDPVRTDAFLPSPAVQNHAANLMVLGNGDLACVWFGGTQEGIPDISIYFSRLAAGADTWSPAERLSDDPTRSEQNPVLFLAPDGRLWLLYTSQRSGNQDTSIVKFRISDDHGRSWGPVGTLIDEPGTFIRQPITVLENGDWLLPVFLCRTRPGEKWVGDDDVSAVKISSDQGRTWSHHEVPGSLGAVHMNIVPLGDGTLLALYRSRWADRIHLSRSSDGGRSWSAPEPTELPNNNSSIQVTRLANGHLALAYNHMCAEWAPERRQSLYDEIEDDEPTAAAPASAAPRPAGRTAFWGAPRAPMTVALSEDGGRTWPIRRDIELGDGYCMTNNSRDGLNRELSYPSIREGADGALHVAFTYHRQAIKHVRIDEAWIRAGGPASD</sequence>
<dbReference type="AlphaFoldDB" id="A0A8J2YZS3"/>
<accession>A0A8J2YZS3</accession>
<dbReference type="Gene3D" id="2.120.10.10">
    <property type="match status" value="1"/>
</dbReference>
<dbReference type="RefSeq" id="WP_189051723.1">
    <property type="nucleotide sequence ID" value="NZ_BMJQ01000021.1"/>
</dbReference>
<dbReference type="InterPro" id="IPR011040">
    <property type="entry name" value="Sialidase"/>
</dbReference>
<dbReference type="PANTHER" id="PTHR43752">
    <property type="entry name" value="BNR/ASP-BOX REPEAT FAMILY PROTEIN"/>
    <property type="match status" value="1"/>
</dbReference>
<organism evidence="3 4">
    <name type="scientific">Aliidongia dinghuensis</name>
    <dbReference type="NCBI Taxonomy" id="1867774"/>
    <lineage>
        <taxon>Bacteria</taxon>
        <taxon>Pseudomonadati</taxon>
        <taxon>Pseudomonadota</taxon>
        <taxon>Alphaproteobacteria</taxon>
        <taxon>Rhodospirillales</taxon>
        <taxon>Dongiaceae</taxon>
        <taxon>Aliidongia</taxon>
    </lineage>
</organism>
<protein>
    <submittedName>
        <fullName evidence="3">Glycosyl hydrolase</fullName>
    </submittedName>
</protein>
<dbReference type="CDD" id="cd15482">
    <property type="entry name" value="Sialidase_non-viral"/>
    <property type="match status" value="1"/>
</dbReference>
<feature type="domain" description="Sialidase" evidence="2">
    <location>
        <begin position="48"/>
        <end position="375"/>
    </location>
</feature>
<reference evidence="3" key="1">
    <citation type="journal article" date="2014" name="Int. J. Syst. Evol. Microbiol.">
        <title>Complete genome sequence of Corynebacterium casei LMG S-19264T (=DSM 44701T), isolated from a smear-ripened cheese.</title>
        <authorList>
            <consortium name="US DOE Joint Genome Institute (JGI-PGF)"/>
            <person name="Walter F."/>
            <person name="Albersmeier A."/>
            <person name="Kalinowski J."/>
            <person name="Ruckert C."/>
        </authorList>
    </citation>
    <scope>NUCLEOTIDE SEQUENCE</scope>
    <source>
        <strain evidence="3">CGMCC 1.15725</strain>
    </source>
</reference>
<name>A0A8J2YZS3_9PROT</name>
<dbReference type="Pfam" id="PF13088">
    <property type="entry name" value="BNR_2"/>
    <property type="match status" value="1"/>
</dbReference>
<evidence type="ECO:0000313" key="4">
    <source>
        <dbReference type="Proteomes" id="UP000646365"/>
    </source>
</evidence>
<evidence type="ECO:0000259" key="2">
    <source>
        <dbReference type="Pfam" id="PF13088"/>
    </source>
</evidence>
<dbReference type="GO" id="GO:0016787">
    <property type="term" value="F:hydrolase activity"/>
    <property type="evidence" value="ECO:0007669"/>
    <property type="project" value="UniProtKB-KW"/>
</dbReference>
<comment type="caution">
    <text evidence="3">The sequence shown here is derived from an EMBL/GenBank/DDBJ whole genome shotgun (WGS) entry which is preliminary data.</text>
</comment>
<evidence type="ECO:0000256" key="1">
    <source>
        <dbReference type="SAM" id="MobiDB-lite"/>
    </source>
</evidence>
<evidence type="ECO:0000313" key="3">
    <source>
        <dbReference type="EMBL" id="GGF44288.1"/>
    </source>
</evidence>
<dbReference type="PANTHER" id="PTHR43752:SF2">
    <property type="entry name" value="BNR_ASP-BOX REPEAT FAMILY PROTEIN"/>
    <property type="match status" value="1"/>
</dbReference>
<reference evidence="3" key="2">
    <citation type="submission" date="2020-09" db="EMBL/GenBank/DDBJ databases">
        <authorList>
            <person name="Sun Q."/>
            <person name="Zhou Y."/>
        </authorList>
    </citation>
    <scope>NUCLEOTIDE SEQUENCE</scope>
    <source>
        <strain evidence="3">CGMCC 1.15725</strain>
    </source>
</reference>
<dbReference type="Proteomes" id="UP000646365">
    <property type="component" value="Unassembled WGS sequence"/>
</dbReference>
<dbReference type="InterPro" id="IPR036278">
    <property type="entry name" value="Sialidase_sf"/>
</dbReference>
<keyword evidence="3" id="KW-0378">Hydrolase</keyword>
<dbReference type="SUPFAM" id="SSF50939">
    <property type="entry name" value="Sialidases"/>
    <property type="match status" value="1"/>
</dbReference>
<feature type="region of interest" description="Disordered" evidence="1">
    <location>
        <begin position="234"/>
        <end position="255"/>
    </location>
</feature>
<proteinExistence type="predicted"/>